<feature type="domain" description="SH2" evidence="3">
    <location>
        <begin position="47"/>
        <end position="141"/>
    </location>
</feature>
<reference evidence="4" key="3">
    <citation type="submission" date="2020-03" db="EMBL/GenBank/DDBJ databases">
        <title>Intra-Species Differences in Population Size shape Life History and Genome Evolution.</title>
        <authorList>
            <person name="Willemsen D."/>
            <person name="Cui R."/>
            <person name="Valenzano D.R."/>
        </authorList>
    </citation>
    <scope>NUCLEOTIDE SEQUENCE</scope>
    <source>
        <strain evidence="4">GRZ</strain>
        <tissue evidence="4">Whole</tissue>
    </source>
</reference>
<feature type="compositionally biased region" description="Basic and acidic residues" evidence="2">
    <location>
        <begin position="529"/>
        <end position="540"/>
    </location>
</feature>
<proteinExistence type="predicted"/>
<dbReference type="SUPFAM" id="SSF55550">
    <property type="entry name" value="SH2 domain"/>
    <property type="match status" value="1"/>
</dbReference>
<keyword evidence="1" id="KW-0727">SH2 domain</keyword>
<dbReference type="AlphaFoldDB" id="A0A1A8A2M5"/>
<dbReference type="KEGG" id="nfu:107386741"/>
<dbReference type="GeneID" id="107386741"/>
<feature type="compositionally biased region" description="Low complexity" evidence="2">
    <location>
        <begin position="410"/>
        <end position="435"/>
    </location>
</feature>
<dbReference type="EMBL" id="JAAVVJ010000015">
    <property type="protein sequence ID" value="KAF7206237.1"/>
    <property type="molecule type" value="Genomic_DNA"/>
</dbReference>
<feature type="compositionally biased region" description="Basic and acidic residues" evidence="2">
    <location>
        <begin position="476"/>
        <end position="489"/>
    </location>
</feature>
<feature type="compositionally biased region" description="Basic and acidic residues" evidence="2">
    <location>
        <begin position="354"/>
        <end position="364"/>
    </location>
</feature>
<dbReference type="PROSITE" id="PS50001">
    <property type="entry name" value="SH2"/>
    <property type="match status" value="1"/>
</dbReference>
<dbReference type="Gene3D" id="3.30.505.10">
    <property type="entry name" value="SH2 domain"/>
    <property type="match status" value="1"/>
</dbReference>
<evidence type="ECO:0000259" key="3">
    <source>
        <dbReference type="PROSITE" id="PS50001"/>
    </source>
</evidence>
<feature type="region of interest" description="Disordered" evidence="2">
    <location>
        <begin position="175"/>
        <end position="227"/>
    </location>
</feature>
<feature type="compositionally biased region" description="Low complexity" evidence="2">
    <location>
        <begin position="187"/>
        <end position="200"/>
    </location>
</feature>
<feature type="compositionally biased region" description="Polar residues" evidence="2">
    <location>
        <begin position="501"/>
        <end position="516"/>
    </location>
</feature>
<evidence type="ECO:0000313" key="6">
    <source>
        <dbReference type="EMBL" id="SBP48430.1"/>
    </source>
</evidence>
<feature type="compositionally biased region" description="Low complexity" evidence="2">
    <location>
        <begin position="328"/>
        <end position="337"/>
    </location>
</feature>
<accession>A0A1A8A2M5</accession>
<reference evidence="6" key="1">
    <citation type="submission" date="2016-05" db="EMBL/GenBank/DDBJ databases">
        <authorList>
            <person name="Lavstsen T."/>
            <person name="Jespersen J.S."/>
        </authorList>
    </citation>
    <scope>NUCLEOTIDE SEQUENCE</scope>
    <source>
        <tissue evidence="6">Brain</tissue>
    </source>
</reference>
<evidence type="ECO:0000256" key="1">
    <source>
        <dbReference type="PROSITE-ProRule" id="PRU00191"/>
    </source>
</evidence>
<organism evidence="6">
    <name type="scientific">Nothobranchius furzeri</name>
    <name type="common">Turquoise killifish</name>
    <dbReference type="NCBI Taxonomy" id="105023"/>
    <lineage>
        <taxon>Eukaryota</taxon>
        <taxon>Metazoa</taxon>
        <taxon>Chordata</taxon>
        <taxon>Craniata</taxon>
        <taxon>Vertebrata</taxon>
        <taxon>Euteleostomi</taxon>
        <taxon>Actinopterygii</taxon>
        <taxon>Neopterygii</taxon>
        <taxon>Teleostei</taxon>
        <taxon>Neoteleostei</taxon>
        <taxon>Acanthomorphata</taxon>
        <taxon>Ovalentaria</taxon>
        <taxon>Atherinomorphae</taxon>
        <taxon>Cyprinodontiformes</taxon>
        <taxon>Nothobranchiidae</taxon>
        <taxon>Nothobranchius</taxon>
    </lineage>
</organism>
<dbReference type="EMBL" id="HADY01009945">
    <property type="protein sequence ID" value="SBP48430.1"/>
    <property type="molecule type" value="Transcribed_RNA"/>
</dbReference>
<dbReference type="InterPro" id="IPR036860">
    <property type="entry name" value="SH2_dom_sf"/>
</dbReference>
<protein>
    <submittedName>
        <fullName evidence="6">Ras and Rab interactor 1a</fullName>
    </submittedName>
    <submittedName>
        <fullName evidence="5">Transcript variant X1</fullName>
    </submittedName>
    <submittedName>
        <fullName evidence="4">Transcript variant X2</fullName>
    </submittedName>
</protein>
<reference evidence="6" key="2">
    <citation type="submission" date="2016-06" db="EMBL/GenBank/DDBJ databases">
        <title>The genome of a short-lived fish provides insights into sex chromosome evolution and the genetic control of aging.</title>
        <authorList>
            <person name="Reichwald K."/>
            <person name="Felder M."/>
            <person name="Petzold A."/>
            <person name="Koch P."/>
            <person name="Groth M."/>
            <person name="Platzer M."/>
        </authorList>
    </citation>
    <scope>NUCLEOTIDE SEQUENCE</scope>
    <source>
        <tissue evidence="6">Brain</tissue>
    </source>
</reference>
<dbReference type="OMA" id="IEFWNSH"/>
<name>A0A1A8A2M5_NOTFU</name>
<dbReference type="Pfam" id="PF00017">
    <property type="entry name" value="SH2"/>
    <property type="match status" value="1"/>
</dbReference>
<evidence type="ECO:0000256" key="2">
    <source>
        <dbReference type="SAM" id="MobiDB-lite"/>
    </source>
</evidence>
<dbReference type="InterPro" id="IPR000980">
    <property type="entry name" value="SH2"/>
</dbReference>
<evidence type="ECO:0000313" key="5">
    <source>
        <dbReference type="EMBL" id="KAF7206238.1"/>
    </source>
</evidence>
<feature type="region of interest" description="Disordered" evidence="2">
    <location>
        <begin position="282"/>
        <end position="540"/>
    </location>
</feature>
<dbReference type="Proteomes" id="UP000822369">
    <property type="component" value="Chromosome 15"/>
</dbReference>
<dbReference type="SMART" id="SM00252">
    <property type="entry name" value="SH2"/>
    <property type="match status" value="1"/>
</dbReference>
<gene>
    <name evidence="6" type="primary">RIN1A</name>
    <name evidence="4" type="ORF">G4P62_011223</name>
</gene>
<feature type="compositionally biased region" description="Pro residues" evidence="2">
    <location>
        <begin position="291"/>
        <end position="300"/>
    </location>
</feature>
<dbReference type="OrthoDB" id="10013007at2759"/>
<evidence type="ECO:0000313" key="4">
    <source>
        <dbReference type="EMBL" id="KAF7206237.1"/>
    </source>
</evidence>
<sequence length="540" mass="59186">MSQQEEPLYDFPEPIQPSQRKLLCQRGRGSLRSISVLDRLLLTVPVWLQLSINPATALHILQREPPGTFLVRKSRTSKRNVLCVRLADDSVPSFVQQFGIREEQSTLSLETSAISFPDLPRLLSFYCVSRDVLTSPLELPEAIAKASSHKELESISHMGVEFWSSHLNVRGPRVVPKPRIEEKKPDAAASAPPDTPLDSAPHPDSESQPTEVPESNSISKETGPRPTLFHEFCPIRTRSPRELDCGSGQGALCFINPLFLQTQTSLSRRRMFKHSLKVRVSTETSTLLSPPLAPPPPPPLIAKTKRKCKGPKQGPCGVKADQTADDSQPPTQTQETQSGAPPASLETQLESQEEMQRSQIKDDTSSQLPVITEPVLDEYMTPQPINSHSLSPYQSPLVSPRAAPLFPKVYPSHSPHESPSASPSLSPYQSPSLSPRIPAYLSPNYSPSISPSPSPSSSPLTEQVCCAQTTPPGAEEETHTDGDEDHIGDLSEEESVDFLRSASSLEEIQTCSSNSDVESEAPPLLPDKQASDEQTEFHHV</sequence>
<feature type="compositionally biased region" description="Polar residues" evidence="2">
    <location>
        <begin position="383"/>
        <end position="397"/>
    </location>
</feature>
<dbReference type="EMBL" id="JAAVVJ010000015">
    <property type="protein sequence ID" value="KAF7206238.1"/>
    <property type="molecule type" value="Genomic_DNA"/>
</dbReference>
<feature type="compositionally biased region" description="Polar residues" evidence="2">
    <location>
        <begin position="206"/>
        <end position="220"/>
    </location>
</feature>